<dbReference type="GeneID" id="71764179"/>
<dbReference type="EMBL" id="BAAADN010000074">
    <property type="protein sequence ID" value="GAA0474472.1"/>
    <property type="molecule type" value="Genomic_DNA"/>
</dbReference>
<keyword evidence="4" id="KW-1185">Reference proteome</keyword>
<reference evidence="2" key="3">
    <citation type="submission" date="2023-12" db="EMBL/GenBank/DDBJ databases">
        <authorList>
            <person name="Sun Q."/>
            <person name="Inoue M."/>
        </authorList>
    </citation>
    <scope>NUCLEOTIDE SEQUENCE</scope>
    <source>
        <strain evidence="2">JCM 12289</strain>
    </source>
</reference>
<accession>A0AAV3SLK8</accession>
<name>A0AAV3SLK8_HALDO</name>
<dbReference type="RefSeq" id="WP_244707331.1">
    <property type="nucleotide sequence ID" value="NZ_BAAADN010000074.1"/>
</dbReference>
<evidence type="ECO:0000313" key="4">
    <source>
        <dbReference type="Proteomes" id="UP000830542"/>
    </source>
</evidence>
<evidence type="ECO:0000313" key="5">
    <source>
        <dbReference type="Proteomes" id="UP001500962"/>
    </source>
</evidence>
<keyword evidence="3" id="KW-0614">Plasmid</keyword>
<dbReference type="EMBL" id="CP095010">
    <property type="protein sequence ID" value="UOO97616.1"/>
    <property type="molecule type" value="Genomic_DNA"/>
</dbReference>
<dbReference type="Proteomes" id="UP001500962">
    <property type="component" value="Unassembled WGS sequence"/>
</dbReference>
<sequence>MSSAAGADNGSSTTPTEFVLEEFDTSVPEGAVEDLTRTIEQIVSDLRERIVSDDRLETLLRGQPGPDILHGSDITEQGDPEPFTQRRIIEPLFEALEYPDFTTEASGLSDQQRQKADYLFSLREFDAIESERLPVEAEPLNKKLDQQNHGIGQVEGWLDSYSFGAEFGIATDGMRWVLIKYDRERYQYDTLAEVNLQPVVIAAFENLTGRKE</sequence>
<dbReference type="AlphaFoldDB" id="A0AAV3SLK8"/>
<dbReference type="KEGG" id="hdo:MUK72_19985"/>
<proteinExistence type="predicted"/>
<dbReference type="Proteomes" id="UP000830542">
    <property type="component" value="Plasmid unnamed5"/>
</dbReference>
<evidence type="ECO:0000256" key="1">
    <source>
        <dbReference type="SAM" id="MobiDB-lite"/>
    </source>
</evidence>
<evidence type="ECO:0000313" key="3">
    <source>
        <dbReference type="EMBL" id="UOO97616.1"/>
    </source>
</evidence>
<gene>
    <name evidence="2" type="ORF">GCM10008985_33770</name>
    <name evidence="3" type="ORF">MUK72_19985</name>
</gene>
<geneLocation type="plasmid" evidence="3 4">
    <name>unnamed5</name>
</geneLocation>
<reference evidence="3" key="2">
    <citation type="submission" date="2022-04" db="EMBL/GenBank/DDBJ databases">
        <title>Sequencing and genomic assembly of Halococcus dombrowskii.</title>
        <authorList>
            <person name="Lim S.W."/>
            <person name="MacLea K.S."/>
        </authorList>
    </citation>
    <scope>NUCLEOTIDE SEQUENCE</scope>
    <source>
        <strain evidence="3">H4</strain>
        <plasmid evidence="3">unnamed5</plasmid>
    </source>
</reference>
<evidence type="ECO:0000313" key="2">
    <source>
        <dbReference type="EMBL" id="GAA0474472.1"/>
    </source>
</evidence>
<reference evidence="2" key="1">
    <citation type="journal article" date="2014" name="Int. J. Syst. Evol. Microbiol.">
        <title>Complete genome sequence of Corynebacterium casei LMG S-19264T (=DSM 44701T), isolated from a smear-ripened cheese.</title>
        <authorList>
            <consortium name="US DOE Joint Genome Institute (JGI-PGF)"/>
            <person name="Walter F."/>
            <person name="Albersmeier A."/>
            <person name="Kalinowski J."/>
            <person name="Ruckert C."/>
        </authorList>
    </citation>
    <scope>NUCLEOTIDE SEQUENCE</scope>
    <source>
        <strain evidence="2">JCM 12289</strain>
    </source>
</reference>
<organism evidence="2 5">
    <name type="scientific">Halococcus dombrowskii</name>
    <dbReference type="NCBI Taxonomy" id="179637"/>
    <lineage>
        <taxon>Archaea</taxon>
        <taxon>Methanobacteriati</taxon>
        <taxon>Methanobacteriota</taxon>
        <taxon>Stenosarchaea group</taxon>
        <taxon>Halobacteria</taxon>
        <taxon>Halobacteriales</taxon>
        <taxon>Halococcaceae</taxon>
        <taxon>Halococcus</taxon>
    </lineage>
</organism>
<feature type="region of interest" description="Disordered" evidence="1">
    <location>
        <begin position="62"/>
        <end position="81"/>
    </location>
</feature>
<protein>
    <submittedName>
        <fullName evidence="2">Uncharacterized protein</fullName>
    </submittedName>
</protein>